<dbReference type="EMBL" id="DXFD01000038">
    <property type="protein sequence ID" value="HIX46480.1"/>
    <property type="molecule type" value="Genomic_DNA"/>
</dbReference>
<evidence type="ECO:0000256" key="1">
    <source>
        <dbReference type="ARBA" id="ARBA00004651"/>
    </source>
</evidence>
<dbReference type="Pfam" id="PF12911">
    <property type="entry name" value="OppC_N"/>
    <property type="match status" value="1"/>
</dbReference>
<dbReference type="SUPFAM" id="SSF161098">
    <property type="entry name" value="MetI-like"/>
    <property type="match status" value="1"/>
</dbReference>
<feature type="transmembrane region" description="Helical" evidence="7">
    <location>
        <begin position="130"/>
        <end position="150"/>
    </location>
</feature>
<feature type="domain" description="ABC transmembrane type-1" evidence="9">
    <location>
        <begin position="95"/>
        <end position="286"/>
    </location>
</feature>
<dbReference type="PANTHER" id="PTHR43386">
    <property type="entry name" value="OLIGOPEPTIDE TRANSPORT SYSTEM PERMEASE PROTEIN APPC"/>
    <property type="match status" value="1"/>
</dbReference>
<dbReference type="CDD" id="cd06261">
    <property type="entry name" value="TM_PBP2"/>
    <property type="match status" value="1"/>
</dbReference>
<feature type="transmembrane region" description="Helical" evidence="7">
    <location>
        <begin position="156"/>
        <end position="177"/>
    </location>
</feature>
<evidence type="ECO:0000259" key="9">
    <source>
        <dbReference type="PROSITE" id="PS50928"/>
    </source>
</evidence>
<dbReference type="Proteomes" id="UP000824249">
    <property type="component" value="Unassembled WGS sequence"/>
</dbReference>
<organism evidence="10 11">
    <name type="scientific">Candidatus Borkfalkia faecigallinarum</name>
    <dbReference type="NCBI Taxonomy" id="2838509"/>
    <lineage>
        <taxon>Bacteria</taxon>
        <taxon>Bacillati</taxon>
        <taxon>Bacillota</taxon>
        <taxon>Clostridia</taxon>
        <taxon>Christensenellales</taxon>
        <taxon>Christensenellaceae</taxon>
        <taxon>Candidatus Borkfalkia</taxon>
    </lineage>
</organism>
<feature type="transmembrane region" description="Helical" evidence="7">
    <location>
        <begin position="208"/>
        <end position="230"/>
    </location>
</feature>
<accession>A0A9D2AQS3</accession>
<sequence length="425" mass="45331">MIKTLQYIGCKLLRVLYAIGRFFKKLWMHKQGRIGLIIFAFLAILAIFAPLIAPYDPYDVINGRFEKGLTPSWEHLLGTSITTGQDIFSMLIYGTRSSLSIGLITGLVIAVLGSLLGVAAGYIGGWVDTVIMRIVDILLVIPTLPLVIVMTNVLGTSYVVIVIVFAAFGWTGLARVIRSQVMLIKNANYVKAAEIAGASRWYIMWRHILPAVSNLLIMSTALTSAGIMVAEAGLSFLGLGNPTAISWGKMLADAQSSGAMLFGHWWSILAPGVGIFLSVYSFMRIGLALEEILNPRMRKGSSMIKVFKHLNNRYLDEVFASMDDASKMKGEYVAPSASAALPPAFEAADVRTVAAQAALAEAAAAEAAAAEAAGAQAAAAGTYVPAAQAAAAEQAAAEEPFVQRRAEEEAAKQSARENAGQGGER</sequence>
<proteinExistence type="inferred from homology"/>
<comment type="caution">
    <text evidence="10">The sequence shown here is derived from an EMBL/GenBank/DDBJ whole genome shotgun (WGS) entry which is preliminary data.</text>
</comment>
<keyword evidence="3" id="KW-1003">Cell membrane</keyword>
<reference evidence="10" key="1">
    <citation type="journal article" date="2021" name="PeerJ">
        <title>Extensive microbial diversity within the chicken gut microbiome revealed by metagenomics and culture.</title>
        <authorList>
            <person name="Gilroy R."/>
            <person name="Ravi A."/>
            <person name="Getino M."/>
            <person name="Pursley I."/>
            <person name="Horton D.L."/>
            <person name="Alikhan N.F."/>
            <person name="Baker D."/>
            <person name="Gharbi K."/>
            <person name="Hall N."/>
            <person name="Watson M."/>
            <person name="Adriaenssens E.M."/>
            <person name="Foster-Nyarko E."/>
            <person name="Jarju S."/>
            <person name="Secka A."/>
            <person name="Antonio M."/>
            <person name="Oren A."/>
            <person name="Chaudhuri R.R."/>
            <person name="La Ragione R."/>
            <person name="Hildebrand F."/>
            <person name="Pallen M.J."/>
        </authorList>
    </citation>
    <scope>NUCLEOTIDE SEQUENCE</scope>
    <source>
        <strain evidence="10">26628</strain>
    </source>
</reference>
<dbReference type="AlphaFoldDB" id="A0A9D2AQS3"/>
<feature type="transmembrane region" description="Helical" evidence="7">
    <location>
        <begin position="99"/>
        <end position="123"/>
    </location>
</feature>
<feature type="region of interest" description="Disordered" evidence="8">
    <location>
        <begin position="394"/>
        <end position="425"/>
    </location>
</feature>
<dbReference type="InterPro" id="IPR000515">
    <property type="entry name" value="MetI-like"/>
</dbReference>
<comment type="similarity">
    <text evidence="7">Belongs to the binding-protein-dependent transport system permease family.</text>
</comment>
<dbReference type="PROSITE" id="PS50928">
    <property type="entry name" value="ABC_TM1"/>
    <property type="match status" value="1"/>
</dbReference>
<dbReference type="Pfam" id="PF00528">
    <property type="entry name" value="BPD_transp_1"/>
    <property type="match status" value="1"/>
</dbReference>
<dbReference type="Gene3D" id="1.10.3720.10">
    <property type="entry name" value="MetI-like"/>
    <property type="match status" value="1"/>
</dbReference>
<protein>
    <submittedName>
        <fullName evidence="10">ABC transporter permease</fullName>
    </submittedName>
</protein>
<comment type="subcellular location">
    <subcellularLocation>
        <location evidence="1 7">Cell membrane</location>
        <topology evidence="1 7">Multi-pass membrane protein</topology>
    </subcellularLocation>
</comment>
<dbReference type="InterPro" id="IPR050366">
    <property type="entry name" value="BP-dependent_transpt_permease"/>
</dbReference>
<gene>
    <name evidence="10" type="ORF">H9737_02175</name>
</gene>
<evidence type="ECO:0000256" key="5">
    <source>
        <dbReference type="ARBA" id="ARBA00022989"/>
    </source>
</evidence>
<feature type="transmembrane region" description="Helical" evidence="7">
    <location>
        <begin position="265"/>
        <end position="289"/>
    </location>
</feature>
<dbReference type="InterPro" id="IPR025966">
    <property type="entry name" value="OppC_N"/>
</dbReference>
<reference evidence="10" key="2">
    <citation type="submission" date="2021-04" db="EMBL/GenBank/DDBJ databases">
        <authorList>
            <person name="Gilroy R."/>
        </authorList>
    </citation>
    <scope>NUCLEOTIDE SEQUENCE</scope>
    <source>
        <strain evidence="10">26628</strain>
    </source>
</reference>
<evidence type="ECO:0000256" key="4">
    <source>
        <dbReference type="ARBA" id="ARBA00022692"/>
    </source>
</evidence>
<evidence type="ECO:0000256" key="7">
    <source>
        <dbReference type="RuleBase" id="RU363032"/>
    </source>
</evidence>
<evidence type="ECO:0000313" key="10">
    <source>
        <dbReference type="EMBL" id="HIX46480.1"/>
    </source>
</evidence>
<dbReference type="GO" id="GO:0005886">
    <property type="term" value="C:plasma membrane"/>
    <property type="evidence" value="ECO:0007669"/>
    <property type="project" value="UniProtKB-SubCell"/>
</dbReference>
<evidence type="ECO:0000256" key="2">
    <source>
        <dbReference type="ARBA" id="ARBA00022448"/>
    </source>
</evidence>
<keyword evidence="2 7" id="KW-0813">Transport</keyword>
<dbReference type="InterPro" id="IPR035906">
    <property type="entry name" value="MetI-like_sf"/>
</dbReference>
<evidence type="ECO:0000256" key="8">
    <source>
        <dbReference type="SAM" id="MobiDB-lite"/>
    </source>
</evidence>
<dbReference type="PANTHER" id="PTHR43386:SF1">
    <property type="entry name" value="D,D-DIPEPTIDE TRANSPORT SYSTEM PERMEASE PROTEIN DDPC-RELATED"/>
    <property type="match status" value="1"/>
</dbReference>
<evidence type="ECO:0000256" key="6">
    <source>
        <dbReference type="ARBA" id="ARBA00023136"/>
    </source>
</evidence>
<keyword evidence="4 7" id="KW-0812">Transmembrane</keyword>
<keyword evidence="5 7" id="KW-1133">Transmembrane helix</keyword>
<feature type="transmembrane region" description="Helical" evidence="7">
    <location>
        <begin position="34"/>
        <end position="53"/>
    </location>
</feature>
<dbReference type="GO" id="GO:0055085">
    <property type="term" value="P:transmembrane transport"/>
    <property type="evidence" value="ECO:0007669"/>
    <property type="project" value="InterPro"/>
</dbReference>
<name>A0A9D2AQS3_9FIRM</name>
<keyword evidence="6 7" id="KW-0472">Membrane</keyword>
<feature type="compositionally biased region" description="Basic and acidic residues" evidence="8">
    <location>
        <begin position="401"/>
        <end position="415"/>
    </location>
</feature>
<evidence type="ECO:0000313" key="11">
    <source>
        <dbReference type="Proteomes" id="UP000824249"/>
    </source>
</evidence>
<evidence type="ECO:0000256" key="3">
    <source>
        <dbReference type="ARBA" id="ARBA00022475"/>
    </source>
</evidence>